<keyword evidence="2" id="KW-0808">Transferase</keyword>
<evidence type="ECO:0000256" key="2">
    <source>
        <dbReference type="ARBA" id="ARBA00022679"/>
    </source>
</evidence>
<dbReference type="Gene3D" id="3.30.420.40">
    <property type="match status" value="2"/>
</dbReference>
<protein>
    <recommendedName>
        <fullName evidence="1">N-acetylglucosamine kinase</fullName>
        <ecNumber evidence="1">2.7.1.59</ecNumber>
    </recommendedName>
</protein>
<keyword evidence="4" id="KW-0547">Nucleotide-binding</keyword>
<evidence type="ECO:0000256" key="5">
    <source>
        <dbReference type="ARBA" id="ARBA00022777"/>
    </source>
</evidence>
<evidence type="ECO:0000256" key="9">
    <source>
        <dbReference type="ARBA" id="ARBA00049065"/>
    </source>
</evidence>
<organism evidence="10 11">
    <name type="scientific">Zobellella taiwanensis</name>
    <dbReference type="NCBI Taxonomy" id="347535"/>
    <lineage>
        <taxon>Bacteria</taxon>
        <taxon>Pseudomonadati</taxon>
        <taxon>Pseudomonadota</taxon>
        <taxon>Gammaproteobacteria</taxon>
        <taxon>Aeromonadales</taxon>
        <taxon>Aeromonadaceae</taxon>
        <taxon>Zobellella</taxon>
    </lineage>
</organism>
<evidence type="ECO:0000256" key="7">
    <source>
        <dbReference type="ARBA" id="ARBA00022840"/>
    </source>
</evidence>
<evidence type="ECO:0000256" key="4">
    <source>
        <dbReference type="ARBA" id="ARBA00022741"/>
    </source>
</evidence>
<evidence type="ECO:0000313" key="11">
    <source>
        <dbReference type="Proteomes" id="UP000242181"/>
    </source>
</evidence>
<comment type="caution">
    <text evidence="10">The sequence shown here is derived from an EMBL/GenBank/DDBJ whole genome shotgun (WGS) entry which is preliminary data.</text>
</comment>
<dbReference type="EC" id="2.7.1.59" evidence="1"/>
<dbReference type="EMBL" id="PXYH01000003">
    <property type="protein sequence ID" value="PSJ46856.1"/>
    <property type="molecule type" value="Genomic_DNA"/>
</dbReference>
<keyword evidence="11" id="KW-1185">Reference proteome</keyword>
<dbReference type="PANTHER" id="PTHR18964:SF162">
    <property type="entry name" value="N-ACETYL-D-GLUCOSAMINE KINASE"/>
    <property type="match status" value="1"/>
</dbReference>
<reference evidence="10 11" key="1">
    <citation type="submission" date="2018-03" db="EMBL/GenBank/DDBJ databases">
        <title>The draft genome of Zobellella taiwanensis JCM 13381.</title>
        <authorList>
            <person name="Liu L."/>
            <person name="Li L."/>
            <person name="Wang T."/>
            <person name="Zhang X."/>
            <person name="Liang L."/>
        </authorList>
    </citation>
    <scope>NUCLEOTIDE SEQUENCE [LARGE SCALE GENOMIC DNA]</scope>
    <source>
        <strain evidence="10 11">JCM 13381</strain>
    </source>
</reference>
<dbReference type="Pfam" id="PF00480">
    <property type="entry name" value="ROK"/>
    <property type="match status" value="1"/>
</dbReference>
<dbReference type="Proteomes" id="UP000242181">
    <property type="component" value="Unassembled WGS sequence"/>
</dbReference>
<proteinExistence type="predicted"/>
<keyword evidence="5 10" id="KW-0418">Kinase</keyword>
<dbReference type="OrthoDB" id="9810372at2"/>
<keyword evidence="7" id="KW-0067">ATP-binding</keyword>
<dbReference type="InterPro" id="IPR043129">
    <property type="entry name" value="ATPase_NBD"/>
</dbReference>
<dbReference type="RefSeq" id="WP_106452220.1">
    <property type="nucleotide sequence ID" value="NZ_PXYH01000003.1"/>
</dbReference>
<accession>A0A2P7R9F5</accession>
<name>A0A2P7R9F5_9GAMM</name>
<dbReference type="GO" id="GO:0045127">
    <property type="term" value="F:N-acetylglucosamine kinase activity"/>
    <property type="evidence" value="ECO:0007669"/>
    <property type="project" value="UniProtKB-EC"/>
</dbReference>
<evidence type="ECO:0000313" key="10">
    <source>
        <dbReference type="EMBL" id="PSJ46856.1"/>
    </source>
</evidence>
<evidence type="ECO:0000256" key="1">
    <source>
        <dbReference type="ARBA" id="ARBA00012122"/>
    </source>
</evidence>
<gene>
    <name evidence="10" type="ORF">C7I36_02825</name>
</gene>
<dbReference type="CDD" id="cd24057">
    <property type="entry name" value="ASKHA_NBD_ROK_NAGK"/>
    <property type="match status" value="1"/>
</dbReference>
<dbReference type="SUPFAM" id="SSF53067">
    <property type="entry name" value="Actin-like ATPase domain"/>
    <property type="match status" value="1"/>
</dbReference>
<dbReference type="PANTHER" id="PTHR18964">
    <property type="entry name" value="ROK (REPRESSOR, ORF, KINASE) FAMILY"/>
    <property type="match status" value="1"/>
</dbReference>
<dbReference type="InterPro" id="IPR000600">
    <property type="entry name" value="ROK"/>
</dbReference>
<evidence type="ECO:0000256" key="6">
    <source>
        <dbReference type="ARBA" id="ARBA00022833"/>
    </source>
</evidence>
<dbReference type="GO" id="GO:0046872">
    <property type="term" value="F:metal ion binding"/>
    <property type="evidence" value="ECO:0007669"/>
    <property type="project" value="UniProtKB-KW"/>
</dbReference>
<dbReference type="AlphaFoldDB" id="A0A2P7R9F5"/>
<keyword evidence="8" id="KW-0119">Carbohydrate metabolism</keyword>
<keyword evidence="6" id="KW-0862">Zinc</keyword>
<evidence type="ECO:0000256" key="8">
    <source>
        <dbReference type="ARBA" id="ARBA00023277"/>
    </source>
</evidence>
<dbReference type="GO" id="GO:0005524">
    <property type="term" value="F:ATP binding"/>
    <property type="evidence" value="ECO:0007669"/>
    <property type="project" value="UniProtKB-KW"/>
</dbReference>
<sequence>MHYGFDIGGSKIAFAVFDAEFRECERSLHATPSRDYGAFVALVVGLVEQADARWGGRGRVGLGFPGVLDTASRILAPNVPAIHGRNLLEDLSLRLGRPLVADNDANCFLLSEYHQGAVAGAGLALALTLGTGVGGALIHQGRLVDSRRGGCGEFGHGAVGAVLLRRYPTLPLFECGCGLSGCLETYVSGTGLSRLYQHDTGVRLGGRDIVAGWQRGDEAASRCMALYLDILAAGLGSLMVHLAPDAVVLGGGLSEYPWLYQELSARLPDWMMKGVAPAPLVAPLFGGDGGVRGAALLAIRDETAFS</sequence>
<evidence type="ECO:0000256" key="3">
    <source>
        <dbReference type="ARBA" id="ARBA00022723"/>
    </source>
</evidence>
<comment type="catalytic activity">
    <reaction evidence="9">
        <text>N-acetyl-D-glucosamine + ATP = N-acetyl-D-glucosamine 6-phosphate + ADP + H(+)</text>
        <dbReference type="Rhea" id="RHEA:17417"/>
        <dbReference type="ChEBI" id="CHEBI:15378"/>
        <dbReference type="ChEBI" id="CHEBI:30616"/>
        <dbReference type="ChEBI" id="CHEBI:57513"/>
        <dbReference type="ChEBI" id="CHEBI:456216"/>
        <dbReference type="ChEBI" id="CHEBI:506227"/>
        <dbReference type="EC" id="2.7.1.59"/>
    </reaction>
</comment>
<keyword evidence="3" id="KW-0479">Metal-binding</keyword>